<dbReference type="GO" id="GO:0046872">
    <property type="term" value="F:metal ion binding"/>
    <property type="evidence" value="ECO:0007669"/>
    <property type="project" value="UniProtKB-KW"/>
</dbReference>
<dbReference type="SUPFAM" id="SSF53639">
    <property type="entry name" value="AraD/HMP-PK domain-like"/>
    <property type="match status" value="1"/>
</dbReference>
<evidence type="ECO:0000313" key="8">
    <source>
        <dbReference type="EMBL" id="MBP1039947.1"/>
    </source>
</evidence>
<evidence type="ECO:0000313" key="9">
    <source>
        <dbReference type="Proteomes" id="UP000674938"/>
    </source>
</evidence>
<dbReference type="GO" id="GO:0019323">
    <property type="term" value="P:pentose catabolic process"/>
    <property type="evidence" value="ECO:0007669"/>
    <property type="project" value="TreeGrafter"/>
</dbReference>
<evidence type="ECO:0000259" key="7">
    <source>
        <dbReference type="SMART" id="SM01007"/>
    </source>
</evidence>
<comment type="similarity">
    <text evidence="3">Belongs to the aldolase class II family. AraD/FucA subfamily.</text>
</comment>
<dbReference type="InterPro" id="IPR050197">
    <property type="entry name" value="Aldolase_class_II_sugar_metab"/>
</dbReference>
<dbReference type="InterPro" id="IPR036409">
    <property type="entry name" value="Aldolase_II/adducin_N_sf"/>
</dbReference>
<evidence type="ECO:0000256" key="6">
    <source>
        <dbReference type="ARBA" id="ARBA00022833"/>
    </source>
</evidence>
<dbReference type="GO" id="GO:0016832">
    <property type="term" value="F:aldehyde-lyase activity"/>
    <property type="evidence" value="ECO:0007669"/>
    <property type="project" value="TreeGrafter"/>
</dbReference>
<evidence type="ECO:0000256" key="2">
    <source>
        <dbReference type="ARBA" id="ARBA00001947"/>
    </source>
</evidence>
<evidence type="ECO:0000256" key="5">
    <source>
        <dbReference type="ARBA" id="ARBA00022723"/>
    </source>
</evidence>
<accession>A0A940P8L4</accession>
<name>A0A940P8L4_9ENTE</name>
<comment type="cofactor">
    <cofactor evidence="2">
        <name>Zn(2+)</name>
        <dbReference type="ChEBI" id="CHEBI:29105"/>
    </cofactor>
</comment>
<organism evidence="8 9">
    <name type="scientific">Vagococcus allomyrinae</name>
    <dbReference type="NCBI Taxonomy" id="2794353"/>
    <lineage>
        <taxon>Bacteria</taxon>
        <taxon>Bacillati</taxon>
        <taxon>Bacillota</taxon>
        <taxon>Bacilli</taxon>
        <taxon>Lactobacillales</taxon>
        <taxon>Enterococcaceae</taxon>
        <taxon>Vagococcus</taxon>
    </lineage>
</organism>
<keyword evidence="6" id="KW-0862">Zinc</keyword>
<dbReference type="Proteomes" id="UP000674938">
    <property type="component" value="Unassembled WGS sequence"/>
</dbReference>
<proteinExistence type="inferred from homology"/>
<comment type="caution">
    <text evidence="8">The sequence shown here is derived from an EMBL/GenBank/DDBJ whole genome shotgun (WGS) entry which is preliminary data.</text>
</comment>
<evidence type="ECO:0000256" key="1">
    <source>
        <dbReference type="ARBA" id="ARBA00001726"/>
    </source>
</evidence>
<dbReference type="PANTHER" id="PTHR22789">
    <property type="entry name" value="FUCULOSE PHOSPHATE ALDOLASE"/>
    <property type="match status" value="1"/>
</dbReference>
<dbReference type="AlphaFoldDB" id="A0A940P8L4"/>
<gene>
    <name evidence="8" type="ORF">I6N95_02870</name>
</gene>
<dbReference type="PANTHER" id="PTHR22789:SF8">
    <property type="entry name" value="L-RIBULOSE-5-PHOSPHATE 4-EPIMERASE SGBE"/>
    <property type="match status" value="1"/>
</dbReference>
<feature type="domain" description="Class II aldolase/adducin N-terminal" evidence="7">
    <location>
        <begin position="7"/>
        <end position="184"/>
    </location>
</feature>
<dbReference type="EC" id="5.1.3.4" evidence="4"/>
<dbReference type="Gene3D" id="3.40.225.10">
    <property type="entry name" value="Class II aldolase/adducin N-terminal domain"/>
    <property type="match status" value="1"/>
</dbReference>
<reference evidence="8" key="1">
    <citation type="submission" date="2020-12" db="EMBL/GenBank/DDBJ databases">
        <title>Vagococcus allomyrinae sp. nov. and Enterococcus lavae sp. nov., isolated from the larvae of Allomyrina dichotoma.</title>
        <authorList>
            <person name="Lee S.D."/>
        </authorList>
    </citation>
    <scope>NUCLEOTIDE SEQUENCE</scope>
    <source>
        <strain evidence="8">BWB3-3</strain>
    </source>
</reference>
<keyword evidence="9" id="KW-1185">Reference proteome</keyword>
<dbReference type="Pfam" id="PF00596">
    <property type="entry name" value="Aldolase_II"/>
    <property type="match status" value="1"/>
</dbReference>
<dbReference type="EMBL" id="JAEEGA010000002">
    <property type="protein sequence ID" value="MBP1039947.1"/>
    <property type="molecule type" value="Genomic_DNA"/>
</dbReference>
<dbReference type="SMART" id="SM01007">
    <property type="entry name" value="Aldolase_II"/>
    <property type="match status" value="1"/>
</dbReference>
<protein>
    <recommendedName>
        <fullName evidence="4">L-ribulose-5-phosphate 4-epimerase</fullName>
        <ecNumber evidence="4">5.1.3.4</ecNumber>
    </recommendedName>
</protein>
<evidence type="ECO:0000256" key="4">
    <source>
        <dbReference type="ARBA" id="ARBA00013186"/>
    </source>
</evidence>
<sequence length="215" mass="23764">MLESIKEAVCFWNKSLKEQNLVKWTSGNVSYRDPETGYVTIKPSGVAFDQLTPEKMVVVDLEGTVIEGEYQPSVDTQSHLYTYREMPAINSIVHTHSPFATSFAIRGVDLPTYTTTGANLFGERVKCTEFAIIGEAEIGKQIVKYIGQSSAILLRNHGVFTVGATIEKAIKAAVILEETAEYAHYATLHNPEIPVLDGKIVAASHQFYQTSYGQK</sequence>
<dbReference type="GO" id="GO:0008742">
    <property type="term" value="F:L-ribulose-phosphate 4-epimerase activity"/>
    <property type="evidence" value="ECO:0007669"/>
    <property type="project" value="UniProtKB-EC"/>
</dbReference>
<keyword evidence="5" id="KW-0479">Metal-binding</keyword>
<dbReference type="InterPro" id="IPR001303">
    <property type="entry name" value="Aldolase_II/adducin_N"/>
</dbReference>
<dbReference type="RefSeq" id="WP_209524851.1">
    <property type="nucleotide sequence ID" value="NZ_JAEEGA010000002.1"/>
</dbReference>
<dbReference type="NCBIfam" id="NF005123">
    <property type="entry name" value="PRK06557.1"/>
    <property type="match status" value="1"/>
</dbReference>
<comment type="catalytic activity">
    <reaction evidence="1">
        <text>L-ribulose 5-phosphate = D-xylulose 5-phosphate</text>
        <dbReference type="Rhea" id="RHEA:22368"/>
        <dbReference type="ChEBI" id="CHEBI:57737"/>
        <dbReference type="ChEBI" id="CHEBI:58226"/>
        <dbReference type="EC" id="5.1.3.4"/>
    </reaction>
</comment>
<dbReference type="GO" id="GO:0005829">
    <property type="term" value="C:cytosol"/>
    <property type="evidence" value="ECO:0007669"/>
    <property type="project" value="TreeGrafter"/>
</dbReference>
<evidence type="ECO:0000256" key="3">
    <source>
        <dbReference type="ARBA" id="ARBA00010037"/>
    </source>
</evidence>